<evidence type="ECO:0000256" key="1">
    <source>
        <dbReference type="ARBA" id="ARBA00011063"/>
    </source>
</evidence>
<feature type="domain" description="Phosphotyrosine protein phosphatase I" evidence="7">
    <location>
        <begin position="2"/>
        <end position="147"/>
    </location>
</feature>
<accession>A0A419T1G3</accession>
<feature type="active site" description="Proton donor" evidence="6">
    <location>
        <position position="123"/>
    </location>
</feature>
<evidence type="ECO:0000313" key="8">
    <source>
        <dbReference type="EMBL" id="RKD31404.1"/>
    </source>
</evidence>
<keyword evidence="9" id="KW-1185">Reference proteome</keyword>
<gene>
    <name evidence="8" type="ORF">BET01_20460</name>
</gene>
<dbReference type="PANTHER" id="PTHR11717:SF7">
    <property type="entry name" value="LOW MOLECULAR WEIGHT PHOSPHOTYROSINE PROTEIN PHOSPHATASE"/>
    <property type="match status" value="1"/>
</dbReference>
<dbReference type="SMART" id="SM00226">
    <property type="entry name" value="LMWPc"/>
    <property type="match status" value="1"/>
</dbReference>
<comment type="catalytic activity">
    <reaction evidence="5">
        <text>O-phospho-L-tyrosyl-[protein] + H2O = L-tyrosyl-[protein] + phosphate</text>
        <dbReference type="Rhea" id="RHEA:10684"/>
        <dbReference type="Rhea" id="RHEA-COMP:10136"/>
        <dbReference type="Rhea" id="RHEA-COMP:20101"/>
        <dbReference type="ChEBI" id="CHEBI:15377"/>
        <dbReference type="ChEBI" id="CHEBI:43474"/>
        <dbReference type="ChEBI" id="CHEBI:46858"/>
        <dbReference type="ChEBI" id="CHEBI:61978"/>
        <dbReference type="EC" id="3.1.3.48"/>
    </reaction>
</comment>
<organism evidence="8 9">
    <name type="scientific">Lacrimispora algidixylanolytica</name>
    <dbReference type="NCBI Taxonomy" id="94868"/>
    <lineage>
        <taxon>Bacteria</taxon>
        <taxon>Bacillati</taxon>
        <taxon>Bacillota</taxon>
        <taxon>Clostridia</taxon>
        <taxon>Lachnospirales</taxon>
        <taxon>Lachnospiraceae</taxon>
        <taxon>Lacrimispora</taxon>
    </lineage>
</organism>
<keyword evidence="3" id="KW-0378">Hydrolase</keyword>
<dbReference type="InterPro" id="IPR050438">
    <property type="entry name" value="LMW_PTPase"/>
</dbReference>
<sequence length="159" mass="17958">MIKILFVCLGNICRSPMAEFVMKDLIEKRNMGEFFSIASVATSSEEIGNPVHPGTRKKLSELGISVAGKQAVKLSRDDYHQYDYIIGMEARNITNMIKIFGSDPESKVKRLLDYGTRPRDIADPWYTGDFDTTYEDVLEGCEALLEHINTKELDCKIGK</sequence>
<dbReference type="CDD" id="cd16343">
    <property type="entry name" value="LMWPTP"/>
    <property type="match status" value="1"/>
</dbReference>
<evidence type="ECO:0000256" key="6">
    <source>
        <dbReference type="PIRSR" id="PIRSR617867-1"/>
    </source>
</evidence>
<dbReference type="Pfam" id="PF01451">
    <property type="entry name" value="LMWPc"/>
    <property type="match status" value="1"/>
</dbReference>
<evidence type="ECO:0000259" key="7">
    <source>
        <dbReference type="SMART" id="SM00226"/>
    </source>
</evidence>
<dbReference type="GO" id="GO:0004725">
    <property type="term" value="F:protein tyrosine phosphatase activity"/>
    <property type="evidence" value="ECO:0007669"/>
    <property type="project" value="UniProtKB-EC"/>
</dbReference>
<dbReference type="OrthoDB" id="9784339at2"/>
<protein>
    <recommendedName>
        <fullName evidence="2">protein-tyrosine-phosphatase</fullName>
        <ecNumber evidence="2">3.1.3.48</ecNumber>
    </recommendedName>
</protein>
<feature type="active site" description="Nucleophile" evidence="6">
    <location>
        <position position="8"/>
    </location>
</feature>
<dbReference type="PRINTS" id="PR00719">
    <property type="entry name" value="LMWPTPASE"/>
</dbReference>
<dbReference type="Proteomes" id="UP000284277">
    <property type="component" value="Unassembled WGS sequence"/>
</dbReference>
<dbReference type="InterPro" id="IPR017867">
    <property type="entry name" value="Tyr_phospatase_low_mol_wt"/>
</dbReference>
<dbReference type="EMBL" id="MCIA01000019">
    <property type="protein sequence ID" value="RKD31404.1"/>
    <property type="molecule type" value="Genomic_DNA"/>
</dbReference>
<dbReference type="SUPFAM" id="SSF52788">
    <property type="entry name" value="Phosphotyrosine protein phosphatases I"/>
    <property type="match status" value="1"/>
</dbReference>
<name>A0A419T1G3_9FIRM</name>
<evidence type="ECO:0000256" key="5">
    <source>
        <dbReference type="ARBA" id="ARBA00051722"/>
    </source>
</evidence>
<feature type="active site" evidence="6">
    <location>
        <position position="14"/>
    </location>
</feature>
<comment type="caution">
    <text evidence="8">The sequence shown here is derived from an EMBL/GenBank/DDBJ whole genome shotgun (WGS) entry which is preliminary data.</text>
</comment>
<comment type="similarity">
    <text evidence="1">Belongs to the low molecular weight phosphotyrosine protein phosphatase family.</text>
</comment>
<dbReference type="AlphaFoldDB" id="A0A419T1G3"/>
<dbReference type="InterPro" id="IPR036196">
    <property type="entry name" value="Ptyr_pPase_sf"/>
</dbReference>
<proteinExistence type="inferred from homology"/>
<dbReference type="EC" id="3.1.3.48" evidence="2"/>
<evidence type="ECO:0000256" key="3">
    <source>
        <dbReference type="ARBA" id="ARBA00022801"/>
    </source>
</evidence>
<dbReference type="RefSeq" id="WP_120197071.1">
    <property type="nucleotide sequence ID" value="NZ_MCIA01000019.1"/>
</dbReference>
<evidence type="ECO:0000313" key="9">
    <source>
        <dbReference type="Proteomes" id="UP000284277"/>
    </source>
</evidence>
<dbReference type="InterPro" id="IPR023485">
    <property type="entry name" value="Ptyr_pPase"/>
</dbReference>
<dbReference type="PANTHER" id="PTHR11717">
    <property type="entry name" value="LOW MOLECULAR WEIGHT PROTEIN TYROSINE PHOSPHATASE"/>
    <property type="match status" value="1"/>
</dbReference>
<evidence type="ECO:0000256" key="2">
    <source>
        <dbReference type="ARBA" id="ARBA00013064"/>
    </source>
</evidence>
<reference evidence="8 9" key="1">
    <citation type="submission" date="2016-08" db="EMBL/GenBank/DDBJ databases">
        <title>A new outlook on sporulation: Clostridium algidixylanolyticum.</title>
        <authorList>
            <person name="Poppleton D.I."/>
            <person name="Gribaldo S."/>
        </authorList>
    </citation>
    <scope>NUCLEOTIDE SEQUENCE [LARGE SCALE GENOMIC DNA]</scope>
    <source>
        <strain evidence="8 9">SPL73</strain>
    </source>
</reference>
<dbReference type="Gene3D" id="3.40.50.2300">
    <property type="match status" value="1"/>
</dbReference>
<keyword evidence="4" id="KW-0904">Protein phosphatase</keyword>
<evidence type="ECO:0000256" key="4">
    <source>
        <dbReference type="ARBA" id="ARBA00022912"/>
    </source>
</evidence>